<protein>
    <submittedName>
        <fullName evidence="2">Mobile element protein</fullName>
    </submittedName>
</protein>
<name>A0A6J4J5R0_9PROT</name>
<proteinExistence type="predicted"/>
<accession>A0A6J4J5R0</accession>
<feature type="region of interest" description="Disordered" evidence="1">
    <location>
        <begin position="1"/>
        <end position="122"/>
    </location>
</feature>
<feature type="compositionally biased region" description="Basic and acidic residues" evidence="1">
    <location>
        <begin position="100"/>
        <end position="109"/>
    </location>
</feature>
<feature type="compositionally biased region" description="Basic residues" evidence="1">
    <location>
        <begin position="39"/>
        <end position="60"/>
    </location>
</feature>
<gene>
    <name evidence="2" type="ORF">AVDCRST_MAG04-3091</name>
</gene>
<feature type="non-terminal residue" evidence="2">
    <location>
        <position position="1"/>
    </location>
</feature>
<feature type="non-terminal residue" evidence="2">
    <location>
        <position position="122"/>
    </location>
</feature>
<evidence type="ECO:0000256" key="1">
    <source>
        <dbReference type="SAM" id="MobiDB-lite"/>
    </source>
</evidence>
<organism evidence="2">
    <name type="scientific">uncultured Acetobacteraceae bacterium</name>
    <dbReference type="NCBI Taxonomy" id="169975"/>
    <lineage>
        <taxon>Bacteria</taxon>
        <taxon>Pseudomonadati</taxon>
        <taxon>Pseudomonadota</taxon>
        <taxon>Alphaproteobacteria</taxon>
        <taxon>Acetobacterales</taxon>
        <taxon>Acetobacteraceae</taxon>
        <taxon>environmental samples</taxon>
    </lineage>
</organism>
<sequence length="122" mass="12503">GVADLPGGGGRSRTVRQVQVGGRLLRPDAQALPVGRGGRDRRHHARRRRIRAHGAARRGQRVADARDPVQHAQALGGGRRQAAGHAEGQGGVGAQARHRAPPDLGRRDGVPLGSGPGGGGGI</sequence>
<reference evidence="2" key="1">
    <citation type="submission" date="2020-02" db="EMBL/GenBank/DDBJ databases">
        <authorList>
            <person name="Meier V. D."/>
        </authorList>
    </citation>
    <scope>NUCLEOTIDE SEQUENCE</scope>
    <source>
        <strain evidence="2">AVDCRST_MAG04</strain>
    </source>
</reference>
<feature type="compositionally biased region" description="Gly residues" evidence="1">
    <location>
        <begin position="1"/>
        <end position="11"/>
    </location>
</feature>
<dbReference type="AlphaFoldDB" id="A0A6J4J5R0"/>
<evidence type="ECO:0000313" key="2">
    <source>
        <dbReference type="EMBL" id="CAA9271127.1"/>
    </source>
</evidence>
<dbReference type="EMBL" id="CADCTL010000220">
    <property type="protein sequence ID" value="CAA9271127.1"/>
    <property type="molecule type" value="Genomic_DNA"/>
</dbReference>
<feature type="compositionally biased region" description="Gly residues" evidence="1">
    <location>
        <begin position="112"/>
        <end position="122"/>
    </location>
</feature>
<feature type="compositionally biased region" description="Low complexity" evidence="1">
    <location>
        <begin position="70"/>
        <end position="86"/>
    </location>
</feature>